<dbReference type="Proteomes" id="UP000260644">
    <property type="component" value="Unassembled WGS sequence"/>
</dbReference>
<evidence type="ECO:0000313" key="2">
    <source>
        <dbReference type="Proteomes" id="UP000260644"/>
    </source>
</evidence>
<accession>A0A3E1Y7X8</accession>
<comment type="caution">
    <text evidence="1">The sequence shown here is derived from an EMBL/GenBank/DDBJ whole genome shotgun (WGS) entry which is preliminary data.</text>
</comment>
<dbReference type="AlphaFoldDB" id="A0A3E1Y7X8"/>
<keyword evidence="2" id="KW-1185">Reference proteome</keyword>
<organism evidence="1 2">
    <name type="scientific">Chitinophaga silvatica</name>
    <dbReference type="NCBI Taxonomy" id="2282649"/>
    <lineage>
        <taxon>Bacteria</taxon>
        <taxon>Pseudomonadati</taxon>
        <taxon>Bacteroidota</taxon>
        <taxon>Chitinophagia</taxon>
        <taxon>Chitinophagales</taxon>
        <taxon>Chitinophagaceae</taxon>
        <taxon>Chitinophaga</taxon>
    </lineage>
</organism>
<gene>
    <name evidence="1" type="ORF">DVR12_17730</name>
</gene>
<reference evidence="1 2" key="1">
    <citation type="submission" date="2018-07" db="EMBL/GenBank/DDBJ databases">
        <title>Chitinophaga K2CV101002-2 sp. nov., isolated from a monsoon evergreen broad-leaved forest soil.</title>
        <authorList>
            <person name="Lv Y."/>
        </authorList>
    </citation>
    <scope>NUCLEOTIDE SEQUENCE [LARGE SCALE GENOMIC DNA]</scope>
    <source>
        <strain evidence="1 2">GDMCC 1.1288</strain>
    </source>
</reference>
<protein>
    <recommendedName>
        <fullName evidence="3">Cytochrome c domain-containing protein</fullName>
    </recommendedName>
</protein>
<sequence length="111" mass="13369">MIHYNIENKFIRTAAVFLFIIFIFSCSNEVNLRTGNELVEVSCLSCHNYNEVRTLYQPSISKMRKTLLRDFLDSVLIDSNHRLILKRFSRIERDSIYHYIKFWNNVYEDPK</sequence>
<proteinExistence type="predicted"/>
<evidence type="ECO:0008006" key="3">
    <source>
        <dbReference type="Google" id="ProtNLM"/>
    </source>
</evidence>
<evidence type="ECO:0000313" key="1">
    <source>
        <dbReference type="EMBL" id="RFS21174.1"/>
    </source>
</evidence>
<dbReference type="EMBL" id="QPMM01000009">
    <property type="protein sequence ID" value="RFS21174.1"/>
    <property type="molecule type" value="Genomic_DNA"/>
</dbReference>
<name>A0A3E1Y7X8_9BACT</name>